<sequence>MNCPNCQIVILPTDRFCEECGTSLAEESLPPQTQGCSKCGSSPVDIDAEGYCSNCGFRNHSSNSDRFEVLISNQLAGVCDRGLKHRQNEDFLALQTIENPHTHLMIVCDGVSSSQTPELASQTAAKTSCEVLRENLSQGSEDAIRVAITSSLKTVSAIPYKPNINADPPSTTIVMAVVKEKVATIGWLGDSRAYWIAPSSQNSQQLTVDDSWLTDMVKSGKMSEAEAMRSPNAHAITNWLGADVKDSAEPSIINFSIPAEVGYLLLCTDGLWNYVPDASQILALVQQAPIFNAEVISRHLVDFARSRGGHDNITVAVLCFP</sequence>
<evidence type="ECO:0000259" key="1">
    <source>
        <dbReference type="PROSITE" id="PS51746"/>
    </source>
</evidence>
<dbReference type="Proteomes" id="UP000249467">
    <property type="component" value="Unassembled WGS sequence"/>
</dbReference>
<dbReference type="Pfam" id="PF12773">
    <property type="entry name" value="DZR"/>
    <property type="match status" value="1"/>
</dbReference>
<accession>A0A2W4W2B4</accession>
<dbReference type="PANTHER" id="PTHR13832:SF860">
    <property type="entry name" value="PROTEIN PHOSPHATASE PHPP"/>
    <property type="match status" value="1"/>
</dbReference>
<dbReference type="InterPro" id="IPR025874">
    <property type="entry name" value="DZR"/>
</dbReference>
<feature type="domain" description="PPM-type phosphatase" evidence="1">
    <location>
        <begin position="48"/>
        <end position="320"/>
    </location>
</feature>
<dbReference type="GO" id="GO:0004722">
    <property type="term" value="F:protein serine/threonine phosphatase activity"/>
    <property type="evidence" value="ECO:0007669"/>
    <property type="project" value="InterPro"/>
</dbReference>
<dbReference type="SUPFAM" id="SSF81606">
    <property type="entry name" value="PP2C-like"/>
    <property type="match status" value="1"/>
</dbReference>
<dbReference type="PANTHER" id="PTHR13832">
    <property type="entry name" value="PROTEIN PHOSPHATASE 2C"/>
    <property type="match status" value="1"/>
</dbReference>
<dbReference type="SMART" id="SM00331">
    <property type="entry name" value="PP2C_SIG"/>
    <property type="match status" value="1"/>
</dbReference>
<dbReference type="EMBL" id="QBML01000022">
    <property type="protein sequence ID" value="PZO38652.1"/>
    <property type="molecule type" value="Genomic_DNA"/>
</dbReference>
<dbReference type="Pfam" id="PF13672">
    <property type="entry name" value="PP2C_2"/>
    <property type="match status" value="1"/>
</dbReference>
<dbReference type="SMART" id="SM00332">
    <property type="entry name" value="PP2Cc"/>
    <property type="match status" value="1"/>
</dbReference>
<evidence type="ECO:0000313" key="2">
    <source>
        <dbReference type="EMBL" id="PZO38652.1"/>
    </source>
</evidence>
<dbReference type="Gene3D" id="3.60.40.10">
    <property type="entry name" value="PPM-type phosphatase domain"/>
    <property type="match status" value="1"/>
</dbReference>
<gene>
    <name evidence="2" type="ORF">DCF19_15735</name>
</gene>
<dbReference type="InterPro" id="IPR015655">
    <property type="entry name" value="PP2C"/>
</dbReference>
<reference evidence="2 3" key="1">
    <citation type="submission" date="2018-04" db="EMBL/GenBank/DDBJ databases">
        <authorList>
            <person name="Go L.Y."/>
            <person name="Mitchell J.A."/>
        </authorList>
    </citation>
    <scope>NUCLEOTIDE SEQUENCE [LARGE SCALE GENOMIC DNA]</scope>
    <source>
        <strain evidence="2">ULC066bin1</strain>
    </source>
</reference>
<comment type="caution">
    <text evidence="2">The sequence shown here is derived from an EMBL/GenBank/DDBJ whole genome shotgun (WGS) entry which is preliminary data.</text>
</comment>
<protein>
    <submittedName>
        <fullName evidence="2">Serine/threonine protein phosphatase</fullName>
    </submittedName>
</protein>
<organism evidence="2 3">
    <name type="scientific">Pseudanabaena frigida</name>
    <dbReference type="NCBI Taxonomy" id="945775"/>
    <lineage>
        <taxon>Bacteria</taxon>
        <taxon>Bacillati</taxon>
        <taxon>Cyanobacteriota</taxon>
        <taxon>Cyanophyceae</taxon>
        <taxon>Pseudanabaenales</taxon>
        <taxon>Pseudanabaenaceae</taxon>
        <taxon>Pseudanabaena</taxon>
    </lineage>
</organism>
<reference evidence="2 3" key="2">
    <citation type="submission" date="2018-06" db="EMBL/GenBank/DDBJ databases">
        <title>Metagenomic assembly of (sub)arctic Cyanobacteria and their associated microbiome from non-axenic cultures.</title>
        <authorList>
            <person name="Baurain D."/>
        </authorList>
    </citation>
    <scope>NUCLEOTIDE SEQUENCE [LARGE SCALE GENOMIC DNA]</scope>
    <source>
        <strain evidence="2">ULC066bin1</strain>
    </source>
</reference>
<dbReference type="PROSITE" id="PS51746">
    <property type="entry name" value="PPM_2"/>
    <property type="match status" value="1"/>
</dbReference>
<dbReference type="AlphaFoldDB" id="A0A2W4W2B4"/>
<proteinExistence type="predicted"/>
<dbReference type="InterPro" id="IPR001932">
    <property type="entry name" value="PPM-type_phosphatase-like_dom"/>
</dbReference>
<evidence type="ECO:0000313" key="3">
    <source>
        <dbReference type="Proteomes" id="UP000249467"/>
    </source>
</evidence>
<dbReference type="InterPro" id="IPR036457">
    <property type="entry name" value="PPM-type-like_dom_sf"/>
</dbReference>
<name>A0A2W4W2B4_9CYAN</name>
<dbReference type="CDD" id="cd00143">
    <property type="entry name" value="PP2Cc"/>
    <property type="match status" value="1"/>
</dbReference>